<dbReference type="AlphaFoldDB" id="A0A4V2EJJ2"/>
<organism evidence="2 3">
    <name type="scientific">Pseudoalteromonas phenolica</name>
    <dbReference type="NCBI Taxonomy" id="161398"/>
    <lineage>
        <taxon>Bacteria</taxon>
        <taxon>Pseudomonadati</taxon>
        <taxon>Pseudomonadota</taxon>
        <taxon>Gammaproteobacteria</taxon>
        <taxon>Alteromonadales</taxon>
        <taxon>Pseudoalteromonadaceae</taxon>
        <taxon>Pseudoalteromonas</taxon>
    </lineage>
</organism>
<dbReference type="InterPro" id="IPR041698">
    <property type="entry name" value="Methyltransf_25"/>
</dbReference>
<dbReference type="CDD" id="cd02440">
    <property type="entry name" value="AdoMet_MTases"/>
    <property type="match status" value="1"/>
</dbReference>
<comment type="caution">
    <text evidence="2">The sequence shown here is derived from an EMBL/GenBank/DDBJ whole genome shotgun (WGS) entry which is preliminary data.</text>
</comment>
<evidence type="ECO:0000313" key="2">
    <source>
        <dbReference type="EMBL" id="RZQ52538.1"/>
    </source>
</evidence>
<protein>
    <recommendedName>
        <fullName evidence="1">Methyltransferase domain-containing protein</fullName>
    </recommendedName>
</protein>
<dbReference type="PANTHER" id="PTHR44068:SF11">
    <property type="entry name" value="GERANYL DIPHOSPHATE 2-C-METHYLTRANSFERASE"/>
    <property type="match status" value="1"/>
</dbReference>
<dbReference type="InterPro" id="IPR050447">
    <property type="entry name" value="Erg6_SMT_methyltransf"/>
</dbReference>
<dbReference type="PANTHER" id="PTHR44068">
    <property type="entry name" value="ZGC:194242"/>
    <property type="match status" value="1"/>
</dbReference>
<reference evidence="2 3" key="1">
    <citation type="submission" date="2018-01" db="EMBL/GenBank/DDBJ databases">
        <title>Co-occurrence of chitin degradation, pigmentation and bioactivity in marine Pseudoalteromonas.</title>
        <authorList>
            <person name="Paulsen S."/>
            <person name="Gram L."/>
            <person name="Machado H."/>
        </authorList>
    </citation>
    <scope>NUCLEOTIDE SEQUENCE [LARGE SCALE GENOMIC DNA]</scope>
    <source>
        <strain evidence="2 3">S3898</strain>
    </source>
</reference>
<dbReference type="EMBL" id="PPSX01000050">
    <property type="protein sequence ID" value="RZQ52538.1"/>
    <property type="molecule type" value="Genomic_DNA"/>
</dbReference>
<evidence type="ECO:0000259" key="1">
    <source>
        <dbReference type="Pfam" id="PF13649"/>
    </source>
</evidence>
<dbReference type="Pfam" id="PF13649">
    <property type="entry name" value="Methyltransf_25"/>
    <property type="match status" value="1"/>
</dbReference>
<name>A0A4V2EJJ2_9GAMM</name>
<evidence type="ECO:0000313" key="3">
    <source>
        <dbReference type="Proteomes" id="UP000291338"/>
    </source>
</evidence>
<accession>A0A4V2EJJ2</accession>
<dbReference type="Gene3D" id="3.40.50.150">
    <property type="entry name" value="Vaccinia Virus protein VP39"/>
    <property type="match status" value="1"/>
</dbReference>
<dbReference type="Proteomes" id="UP000291338">
    <property type="component" value="Unassembled WGS sequence"/>
</dbReference>
<dbReference type="SUPFAM" id="SSF53335">
    <property type="entry name" value="S-adenosyl-L-methionine-dependent methyltransferases"/>
    <property type="match status" value="1"/>
</dbReference>
<sequence>MIKMTDGLLEKTKQWYDASYMAEGFKAQRLYPNEELLRFLGRHFFNSVPKDERKTIRVLELGCGSGANLWMISKEGFDTYGIDISNSAISLASKMLAHWNTSAQLVCGSFDDMPFNDNYFDVIVDVFSTNCLVEKQFEHCLSEVRRCLKPGGLFFSYTPSTASDAFKNHGEANLLDPWTLDCVCRKGSPFIGQDYPFRFCSESRYSELLNLYGLSLNYSERVGRTYNNGKEYFEFLVVSGHKDASK</sequence>
<feature type="domain" description="Methyltransferase" evidence="1">
    <location>
        <begin position="58"/>
        <end position="152"/>
    </location>
</feature>
<proteinExistence type="predicted"/>
<gene>
    <name evidence="2" type="ORF">C1E23_13550</name>
</gene>
<dbReference type="InterPro" id="IPR029063">
    <property type="entry name" value="SAM-dependent_MTases_sf"/>
</dbReference>